<proteinExistence type="predicted"/>
<dbReference type="InterPro" id="IPR051344">
    <property type="entry name" value="Vgb"/>
</dbReference>
<dbReference type="Pfam" id="PF24684">
    <property type="entry name" value="Vgb_lyase"/>
    <property type="match status" value="1"/>
</dbReference>
<sequence>MSESRCHLALQRGRSVKKLRTPLLLLLLGLLLIAVGTFWSGQQPERMAASVCQSKSSGSSSVAAGPDGALWFAERDANKIGRIGPFGTLAEYALPHPDSQPEGIASGADGNLWFPEKRGNRIGRISPSGTITEYPLLHPDSQPEGILAGPDGTLWFTEQDGKRVGRISPSGSITEMPCPQ</sequence>
<evidence type="ECO:0000313" key="1">
    <source>
        <dbReference type="EMBL" id="GHO98685.1"/>
    </source>
</evidence>
<dbReference type="RefSeq" id="WP_220209386.1">
    <property type="nucleotide sequence ID" value="NZ_BNJK01000002.1"/>
</dbReference>
<dbReference type="InterPro" id="IPR015943">
    <property type="entry name" value="WD40/YVTN_repeat-like_dom_sf"/>
</dbReference>
<reference evidence="1" key="1">
    <citation type="submission" date="2020-10" db="EMBL/GenBank/DDBJ databases">
        <title>Taxonomic study of unclassified bacteria belonging to the class Ktedonobacteria.</title>
        <authorList>
            <person name="Yabe S."/>
            <person name="Wang C.M."/>
            <person name="Zheng Y."/>
            <person name="Sakai Y."/>
            <person name="Cavaletti L."/>
            <person name="Monciardini P."/>
            <person name="Donadio S."/>
        </authorList>
    </citation>
    <scope>NUCLEOTIDE SEQUENCE</scope>
    <source>
        <strain evidence="1">ID150040</strain>
    </source>
</reference>
<dbReference type="PANTHER" id="PTHR40274">
    <property type="entry name" value="VIRGINIAMYCIN B LYASE"/>
    <property type="match status" value="1"/>
</dbReference>
<dbReference type="EMBL" id="BNJK01000002">
    <property type="protein sequence ID" value="GHO98685.1"/>
    <property type="molecule type" value="Genomic_DNA"/>
</dbReference>
<dbReference type="SUPFAM" id="SSF101898">
    <property type="entry name" value="NHL repeat"/>
    <property type="match status" value="1"/>
</dbReference>
<dbReference type="AlphaFoldDB" id="A0A8J3IXM8"/>
<organism evidence="1 2">
    <name type="scientific">Reticulibacter mediterranei</name>
    <dbReference type="NCBI Taxonomy" id="2778369"/>
    <lineage>
        <taxon>Bacteria</taxon>
        <taxon>Bacillati</taxon>
        <taxon>Chloroflexota</taxon>
        <taxon>Ktedonobacteria</taxon>
        <taxon>Ktedonobacterales</taxon>
        <taxon>Reticulibacteraceae</taxon>
        <taxon>Reticulibacter</taxon>
    </lineage>
</organism>
<protein>
    <recommendedName>
        <fullName evidence="3">Virginiamycin B lyase</fullName>
    </recommendedName>
</protein>
<dbReference type="Gene3D" id="2.130.10.10">
    <property type="entry name" value="YVTN repeat-like/Quinoprotein amine dehydrogenase"/>
    <property type="match status" value="1"/>
</dbReference>
<dbReference type="PANTHER" id="PTHR40274:SF3">
    <property type="entry name" value="VIRGINIAMYCIN B LYASE"/>
    <property type="match status" value="1"/>
</dbReference>
<name>A0A8J3IXM8_9CHLR</name>
<accession>A0A8J3IXM8</accession>
<comment type="caution">
    <text evidence="1">The sequence shown here is derived from an EMBL/GenBank/DDBJ whole genome shotgun (WGS) entry which is preliminary data.</text>
</comment>
<gene>
    <name evidence="1" type="ORF">KSF_087330</name>
</gene>
<evidence type="ECO:0008006" key="3">
    <source>
        <dbReference type="Google" id="ProtNLM"/>
    </source>
</evidence>
<keyword evidence="2" id="KW-1185">Reference proteome</keyword>
<dbReference type="Proteomes" id="UP000597444">
    <property type="component" value="Unassembled WGS sequence"/>
</dbReference>
<evidence type="ECO:0000313" key="2">
    <source>
        <dbReference type="Proteomes" id="UP000597444"/>
    </source>
</evidence>